<keyword evidence="2" id="KW-1185">Reference proteome</keyword>
<gene>
    <name evidence="1" type="ORF">CTI12_AA000430</name>
</gene>
<evidence type="ECO:0000313" key="1">
    <source>
        <dbReference type="EMBL" id="PWA99913.1"/>
    </source>
</evidence>
<organism evidence="1 2">
    <name type="scientific">Artemisia annua</name>
    <name type="common">Sweet wormwood</name>
    <dbReference type="NCBI Taxonomy" id="35608"/>
    <lineage>
        <taxon>Eukaryota</taxon>
        <taxon>Viridiplantae</taxon>
        <taxon>Streptophyta</taxon>
        <taxon>Embryophyta</taxon>
        <taxon>Tracheophyta</taxon>
        <taxon>Spermatophyta</taxon>
        <taxon>Magnoliopsida</taxon>
        <taxon>eudicotyledons</taxon>
        <taxon>Gunneridae</taxon>
        <taxon>Pentapetalae</taxon>
        <taxon>asterids</taxon>
        <taxon>campanulids</taxon>
        <taxon>Asterales</taxon>
        <taxon>Asteraceae</taxon>
        <taxon>Asteroideae</taxon>
        <taxon>Anthemideae</taxon>
        <taxon>Artemisiinae</taxon>
        <taxon>Artemisia</taxon>
    </lineage>
</organism>
<sequence length="462" mass="50989">MKTKKKAVRRVSSLAVKHPMLLGDTVTYDIGENPIGNTPHSSQFLETQPLDVGLEPRSSEAIQSSLDHQSIEPPEGQGCSVNSFHRPSPMVNGATTASANENVSECHVSAPVKATSSMDKGKRKMNEIFNSETCGGFLNGRPEHDELHLLCSEDVAIIYHDQAPTNDVVGSSNQVTHVNTTNTSPFSFHAPSPLSMSANSLRTRRYYFTTTPTSLYREISNVRVMCLPGLEDHDKALRTHTCICAAVIGYASTAKPFFGMLRKLPTAAELFQSIIGVVTAARTAREKMSEVDIPQFKIQLFGVVGSRQHELPSGDSIGAIVFQEQPDVVTDFDVIIEQQNHQPKRVNKLHASYMSLQFPLIFIYGEEGYHLNRYLFDRTASTSDAPKRMTMKMEMEPGSSIVKSCESTGKEIITSSEDISLATIKATDTDKALCVRAYRKWTPTNKNGKPVLFCCPLIDRQV</sequence>
<dbReference type="EMBL" id="PKPP01000001">
    <property type="protein sequence ID" value="PWA99913.1"/>
    <property type="molecule type" value="Genomic_DNA"/>
</dbReference>
<protein>
    <submittedName>
        <fullName evidence="1">Uncharacterized protein</fullName>
    </submittedName>
</protein>
<dbReference type="PANTHER" id="PTHR45786:SF74">
    <property type="entry name" value="ATP-DEPENDENT DNA HELICASE"/>
    <property type="match status" value="1"/>
</dbReference>
<dbReference type="Proteomes" id="UP000245207">
    <property type="component" value="Unassembled WGS sequence"/>
</dbReference>
<dbReference type="OrthoDB" id="1429799at2759"/>
<dbReference type="PANTHER" id="PTHR45786">
    <property type="entry name" value="DNA BINDING PROTEIN-LIKE"/>
    <property type="match status" value="1"/>
</dbReference>
<accession>A0A2U1QPI1</accession>
<comment type="caution">
    <text evidence="1">The sequence shown here is derived from an EMBL/GenBank/DDBJ whole genome shotgun (WGS) entry which is preliminary data.</text>
</comment>
<dbReference type="AlphaFoldDB" id="A0A2U1QPI1"/>
<reference evidence="1 2" key="1">
    <citation type="journal article" date="2018" name="Mol. Plant">
        <title>The genome of Artemisia annua provides insight into the evolution of Asteraceae family and artemisinin biosynthesis.</title>
        <authorList>
            <person name="Shen Q."/>
            <person name="Zhang L."/>
            <person name="Liao Z."/>
            <person name="Wang S."/>
            <person name="Yan T."/>
            <person name="Shi P."/>
            <person name="Liu M."/>
            <person name="Fu X."/>
            <person name="Pan Q."/>
            <person name="Wang Y."/>
            <person name="Lv Z."/>
            <person name="Lu X."/>
            <person name="Zhang F."/>
            <person name="Jiang W."/>
            <person name="Ma Y."/>
            <person name="Chen M."/>
            <person name="Hao X."/>
            <person name="Li L."/>
            <person name="Tang Y."/>
            <person name="Lv G."/>
            <person name="Zhou Y."/>
            <person name="Sun X."/>
            <person name="Brodelius P.E."/>
            <person name="Rose J.K.C."/>
            <person name="Tang K."/>
        </authorList>
    </citation>
    <scope>NUCLEOTIDE SEQUENCE [LARGE SCALE GENOMIC DNA]</scope>
    <source>
        <strain evidence="2">cv. Huhao1</strain>
        <tissue evidence="1">Leaf</tissue>
    </source>
</reference>
<name>A0A2U1QPI1_ARTAN</name>
<proteinExistence type="predicted"/>
<evidence type="ECO:0000313" key="2">
    <source>
        <dbReference type="Proteomes" id="UP000245207"/>
    </source>
</evidence>